<proteinExistence type="predicted"/>
<protein>
    <recommendedName>
        <fullName evidence="1">SKP1 component POZ domain-containing protein</fullName>
    </recommendedName>
</protein>
<sequence length="54" mass="5885">MSTDLANAAVTKLVTNDGEIFEAPVDVLRLSKTINTMLQYQGIDSESSDQSLRP</sequence>
<evidence type="ECO:0000313" key="3">
    <source>
        <dbReference type="Proteomes" id="UP001196413"/>
    </source>
</evidence>
<dbReference type="Gene3D" id="3.30.710.10">
    <property type="entry name" value="Potassium Channel Kv1.1, Chain A"/>
    <property type="match status" value="1"/>
</dbReference>
<dbReference type="Proteomes" id="UP001196413">
    <property type="component" value="Unassembled WGS sequence"/>
</dbReference>
<reference evidence="2" key="1">
    <citation type="submission" date="2021-06" db="EMBL/GenBank/DDBJ databases">
        <title>Parelaphostrongylus tenuis whole genome reference sequence.</title>
        <authorList>
            <person name="Garwood T.J."/>
            <person name="Larsen P.A."/>
            <person name="Fountain-Jones N.M."/>
            <person name="Garbe J.R."/>
            <person name="Macchietto M.G."/>
            <person name="Kania S.A."/>
            <person name="Gerhold R.W."/>
            <person name="Richards J.E."/>
            <person name="Wolf T.M."/>
        </authorList>
    </citation>
    <scope>NUCLEOTIDE SEQUENCE</scope>
    <source>
        <strain evidence="2">MNPRO001-30</strain>
        <tissue evidence="2">Meninges</tissue>
    </source>
</reference>
<dbReference type="SUPFAM" id="SSF54695">
    <property type="entry name" value="POZ domain"/>
    <property type="match status" value="1"/>
</dbReference>
<gene>
    <name evidence="2" type="ORF">KIN20_034783</name>
</gene>
<keyword evidence="3" id="KW-1185">Reference proteome</keyword>
<dbReference type="InterPro" id="IPR011333">
    <property type="entry name" value="SKP1/BTB/POZ_sf"/>
</dbReference>
<name>A0AAD5WJG3_PARTN</name>
<dbReference type="InterPro" id="IPR016073">
    <property type="entry name" value="Skp1_comp_POZ"/>
</dbReference>
<comment type="caution">
    <text evidence="2">The sequence shown here is derived from an EMBL/GenBank/DDBJ whole genome shotgun (WGS) entry which is preliminary data.</text>
</comment>
<organism evidence="2 3">
    <name type="scientific">Parelaphostrongylus tenuis</name>
    <name type="common">Meningeal worm</name>
    <dbReference type="NCBI Taxonomy" id="148309"/>
    <lineage>
        <taxon>Eukaryota</taxon>
        <taxon>Metazoa</taxon>
        <taxon>Ecdysozoa</taxon>
        <taxon>Nematoda</taxon>
        <taxon>Chromadorea</taxon>
        <taxon>Rhabditida</taxon>
        <taxon>Rhabditina</taxon>
        <taxon>Rhabditomorpha</taxon>
        <taxon>Strongyloidea</taxon>
        <taxon>Metastrongylidae</taxon>
        <taxon>Parelaphostrongylus</taxon>
    </lineage>
</organism>
<dbReference type="EMBL" id="JAHQIW010007160">
    <property type="protein sequence ID" value="KAJ1372592.1"/>
    <property type="molecule type" value="Genomic_DNA"/>
</dbReference>
<evidence type="ECO:0000313" key="2">
    <source>
        <dbReference type="EMBL" id="KAJ1372592.1"/>
    </source>
</evidence>
<dbReference type="GO" id="GO:0006511">
    <property type="term" value="P:ubiquitin-dependent protein catabolic process"/>
    <property type="evidence" value="ECO:0007669"/>
    <property type="project" value="InterPro"/>
</dbReference>
<feature type="domain" description="SKP1 component POZ" evidence="1">
    <location>
        <begin position="11"/>
        <end position="43"/>
    </location>
</feature>
<dbReference type="Pfam" id="PF03931">
    <property type="entry name" value="Skp1_POZ"/>
    <property type="match status" value="1"/>
</dbReference>
<accession>A0AAD5WJG3</accession>
<evidence type="ECO:0000259" key="1">
    <source>
        <dbReference type="Pfam" id="PF03931"/>
    </source>
</evidence>
<dbReference type="AlphaFoldDB" id="A0AAD5WJG3"/>